<evidence type="ECO:0000313" key="2">
    <source>
        <dbReference type="EMBL" id="MFC5412895.1"/>
    </source>
</evidence>
<feature type="transmembrane region" description="Helical" evidence="1">
    <location>
        <begin position="55"/>
        <end position="73"/>
    </location>
</feature>
<dbReference type="RefSeq" id="WP_379850874.1">
    <property type="nucleotide sequence ID" value="NZ_JBHSMA010000016.1"/>
</dbReference>
<keyword evidence="1" id="KW-1133">Transmembrane helix</keyword>
<comment type="caution">
    <text evidence="2">The sequence shown here is derived from an EMBL/GenBank/DDBJ whole genome shotgun (WGS) entry which is preliminary data.</text>
</comment>
<feature type="transmembrane region" description="Helical" evidence="1">
    <location>
        <begin position="111"/>
        <end position="129"/>
    </location>
</feature>
<dbReference type="EMBL" id="JBHSMA010000016">
    <property type="protein sequence ID" value="MFC5412895.1"/>
    <property type="molecule type" value="Genomic_DNA"/>
</dbReference>
<accession>A0ABW0IKK2</accession>
<dbReference type="Proteomes" id="UP001596106">
    <property type="component" value="Unassembled WGS sequence"/>
</dbReference>
<proteinExistence type="predicted"/>
<reference evidence="3" key="1">
    <citation type="journal article" date="2019" name="Int. J. Syst. Evol. Microbiol.">
        <title>The Global Catalogue of Microorganisms (GCM) 10K type strain sequencing project: providing services to taxonomists for standard genome sequencing and annotation.</title>
        <authorList>
            <consortium name="The Broad Institute Genomics Platform"/>
            <consortium name="The Broad Institute Genome Sequencing Center for Infectious Disease"/>
            <person name="Wu L."/>
            <person name="Ma J."/>
        </authorList>
    </citation>
    <scope>NUCLEOTIDE SEQUENCE [LARGE SCALE GENOMIC DNA]</scope>
    <source>
        <strain evidence="3">CCUG 55250</strain>
    </source>
</reference>
<dbReference type="InterPro" id="IPR025597">
    <property type="entry name" value="DUF4345"/>
</dbReference>
<gene>
    <name evidence="2" type="ORF">ACFPMF_26460</name>
</gene>
<protein>
    <submittedName>
        <fullName evidence="2">DUF4345 domain-containing protein</fullName>
    </submittedName>
</protein>
<keyword evidence="1" id="KW-0472">Membrane</keyword>
<evidence type="ECO:0000313" key="3">
    <source>
        <dbReference type="Proteomes" id="UP001596106"/>
    </source>
</evidence>
<keyword evidence="3" id="KW-1185">Reference proteome</keyword>
<name>A0ABW0IKK2_9BACT</name>
<dbReference type="Pfam" id="PF14248">
    <property type="entry name" value="DUF4345"/>
    <property type="match status" value="1"/>
</dbReference>
<feature type="transmembrane region" description="Helical" evidence="1">
    <location>
        <begin position="80"/>
        <end position="99"/>
    </location>
</feature>
<sequence>MQSQNILKRAAQGFILLSALALLSVSIMAFSNPQSVMDLVHVQLTNTDAFSSIRGVYGGVGLTIFISLLYLMVRDVTKGLAFLSLLWGFYALSRAITIFAEGALGAFGRQWLVTESVLFVLAVGLWWATTRNRIASLSLQAETGSF</sequence>
<evidence type="ECO:0000256" key="1">
    <source>
        <dbReference type="SAM" id="Phobius"/>
    </source>
</evidence>
<organism evidence="2 3">
    <name type="scientific">Larkinella bovis</name>
    <dbReference type="NCBI Taxonomy" id="683041"/>
    <lineage>
        <taxon>Bacteria</taxon>
        <taxon>Pseudomonadati</taxon>
        <taxon>Bacteroidota</taxon>
        <taxon>Cytophagia</taxon>
        <taxon>Cytophagales</taxon>
        <taxon>Spirosomataceae</taxon>
        <taxon>Larkinella</taxon>
    </lineage>
</organism>
<keyword evidence="1" id="KW-0812">Transmembrane</keyword>